<reference evidence="5" key="2">
    <citation type="submission" date="2014-09" db="EMBL/GenBank/DDBJ databases">
        <authorList>
            <person name="Mudge J."/>
            <person name="Ramaraj T."/>
            <person name="Lindquist I.E."/>
            <person name="Bharti A.K."/>
            <person name="Sundararajan A."/>
            <person name="Cameron C.T."/>
            <person name="Woodward J.E."/>
            <person name="May G.D."/>
            <person name="Brubaker C."/>
            <person name="Broadhvest J."/>
            <person name="Wilkins T.A."/>
        </authorList>
    </citation>
    <scope>NUCLEOTIDE SEQUENCE</scope>
    <source>
        <strain evidence="5">cv. AKA8401</strain>
    </source>
</reference>
<accession>A0A0B0PPZ7</accession>
<organism evidence="4 5">
    <name type="scientific">Gossypium arboreum</name>
    <name type="common">Tree cotton</name>
    <name type="synonym">Gossypium nanking</name>
    <dbReference type="NCBI Taxonomy" id="29729"/>
    <lineage>
        <taxon>Eukaryota</taxon>
        <taxon>Viridiplantae</taxon>
        <taxon>Streptophyta</taxon>
        <taxon>Embryophyta</taxon>
        <taxon>Tracheophyta</taxon>
        <taxon>Spermatophyta</taxon>
        <taxon>Magnoliopsida</taxon>
        <taxon>eudicotyledons</taxon>
        <taxon>Gunneridae</taxon>
        <taxon>Pentapetalae</taxon>
        <taxon>rosids</taxon>
        <taxon>malvids</taxon>
        <taxon>Malvales</taxon>
        <taxon>Malvaceae</taxon>
        <taxon>Malvoideae</taxon>
        <taxon>Gossypium</taxon>
    </lineage>
</organism>
<dbReference type="EMBL" id="KN432793">
    <property type="protein sequence ID" value="KHG25540.1"/>
    <property type="molecule type" value="Genomic_DNA"/>
</dbReference>
<name>A0A0B0PPZ7_GOSAR</name>
<evidence type="ECO:0000313" key="3">
    <source>
        <dbReference type="EMBL" id="KHG25540.1"/>
    </source>
</evidence>
<gene>
    <name evidence="3" type="ORF">F383_03182</name>
    <name evidence="4" type="ORF">F383_11436</name>
    <name evidence="1" type="ORF">F383_15878</name>
    <name evidence="2" type="ORF">F383_17429</name>
</gene>
<reference evidence="4" key="1">
    <citation type="submission" date="2014-09" db="EMBL/GenBank/DDBJ databases">
        <title>G. arboreum L. cv. AKA8401 A2 genome assembly version 1.0.</title>
        <authorList>
            <person name="Mudge J."/>
            <person name="Ramaraj T."/>
            <person name="Lindquist I.E."/>
            <person name="Bharti A.K."/>
            <person name="Sundararajan A."/>
            <person name="Cameron C.T."/>
            <person name="Woodward J.E."/>
            <person name="May G.D."/>
            <person name="Brubaker C."/>
            <person name="Broadhvest J."/>
            <person name="Wilkins T.A."/>
        </authorList>
    </citation>
    <scope>NUCLEOTIDE SEQUENCE</scope>
</reference>
<dbReference type="EMBL" id="KN392312">
    <property type="protein sequence ID" value="KHG09817.1"/>
    <property type="molecule type" value="Genomic_DNA"/>
</dbReference>
<protein>
    <submittedName>
        <fullName evidence="4">Uncharacterized protein</fullName>
    </submittedName>
</protein>
<keyword evidence="5" id="KW-1185">Reference proteome</keyword>
<dbReference type="EMBL" id="KN445411">
    <property type="protein sequence ID" value="KHG28548.1"/>
    <property type="molecule type" value="Genomic_DNA"/>
</dbReference>
<dbReference type="EMBL" id="KN402291">
    <property type="protein sequence ID" value="KHG14799.1"/>
    <property type="molecule type" value="Genomic_DNA"/>
</dbReference>
<evidence type="ECO:0000313" key="2">
    <source>
        <dbReference type="EMBL" id="KHG14799.1"/>
    </source>
</evidence>
<evidence type="ECO:0000313" key="4">
    <source>
        <dbReference type="EMBL" id="KHG28548.1"/>
    </source>
</evidence>
<evidence type="ECO:0000313" key="1">
    <source>
        <dbReference type="EMBL" id="KHG09817.1"/>
    </source>
</evidence>
<proteinExistence type="predicted"/>
<sequence>MHISSYTIGR</sequence>
<dbReference type="Proteomes" id="UP000032142">
    <property type="component" value="Unassembled WGS sequence"/>
</dbReference>
<evidence type="ECO:0000313" key="5">
    <source>
        <dbReference type="Proteomes" id="UP000032142"/>
    </source>
</evidence>